<protein>
    <submittedName>
        <fullName evidence="1">Uncharacterized protein</fullName>
    </submittedName>
</protein>
<reference evidence="1 2" key="1">
    <citation type="submission" date="2024-04" db="EMBL/GenBank/DDBJ databases">
        <title>Tritrichomonas musculus Genome.</title>
        <authorList>
            <person name="Alves-Ferreira E."/>
            <person name="Grigg M."/>
            <person name="Lorenzi H."/>
            <person name="Galac M."/>
        </authorList>
    </citation>
    <scope>NUCLEOTIDE SEQUENCE [LARGE SCALE GENOMIC DNA]</scope>
    <source>
        <strain evidence="1 2">EAF2021</strain>
    </source>
</reference>
<keyword evidence="2" id="KW-1185">Reference proteome</keyword>
<organism evidence="1 2">
    <name type="scientific">Tritrichomonas musculus</name>
    <dbReference type="NCBI Taxonomy" id="1915356"/>
    <lineage>
        <taxon>Eukaryota</taxon>
        <taxon>Metamonada</taxon>
        <taxon>Parabasalia</taxon>
        <taxon>Tritrichomonadida</taxon>
        <taxon>Tritrichomonadidae</taxon>
        <taxon>Tritrichomonas</taxon>
    </lineage>
</organism>
<accession>A0ABR2KTU8</accession>
<sequence length="101" mass="12219">MTNNTYKELPTKVPRFRYEKPKIQYFDDCVFCIKTFEALDDPLEKLRYFLLYNQMSQQTFDIIKDQIVSILNVVIKFDISYEFQGLLMIANYNYYVHTMNS</sequence>
<comment type="caution">
    <text evidence="1">The sequence shown here is derived from an EMBL/GenBank/DDBJ whole genome shotgun (WGS) entry which is preliminary data.</text>
</comment>
<dbReference type="EMBL" id="JAPFFF010000003">
    <property type="protein sequence ID" value="KAK8894416.1"/>
    <property type="molecule type" value="Genomic_DNA"/>
</dbReference>
<dbReference type="Proteomes" id="UP001470230">
    <property type="component" value="Unassembled WGS sequence"/>
</dbReference>
<proteinExistence type="predicted"/>
<evidence type="ECO:0000313" key="2">
    <source>
        <dbReference type="Proteomes" id="UP001470230"/>
    </source>
</evidence>
<gene>
    <name evidence="1" type="ORF">M9Y10_022850</name>
</gene>
<evidence type="ECO:0000313" key="1">
    <source>
        <dbReference type="EMBL" id="KAK8894416.1"/>
    </source>
</evidence>
<name>A0ABR2KTU8_9EUKA</name>